<dbReference type="PROSITE" id="PS50850">
    <property type="entry name" value="MFS"/>
    <property type="match status" value="1"/>
</dbReference>
<evidence type="ECO:0000256" key="5">
    <source>
        <dbReference type="SAM" id="Phobius"/>
    </source>
</evidence>
<feature type="transmembrane region" description="Helical" evidence="5">
    <location>
        <begin position="380"/>
        <end position="404"/>
    </location>
</feature>
<evidence type="ECO:0000256" key="4">
    <source>
        <dbReference type="SAM" id="MobiDB-lite"/>
    </source>
</evidence>
<dbReference type="SUPFAM" id="SSF103473">
    <property type="entry name" value="MFS general substrate transporter"/>
    <property type="match status" value="1"/>
</dbReference>
<name>A0ABU1DDK5_9HYPH</name>
<comment type="caution">
    <text evidence="7">The sequence shown here is derived from an EMBL/GenBank/DDBJ whole genome shotgun (WGS) entry which is preliminary data.</text>
</comment>
<gene>
    <name evidence="7" type="ORF">IHQ68_06175</name>
</gene>
<feature type="transmembrane region" description="Helical" evidence="5">
    <location>
        <begin position="288"/>
        <end position="310"/>
    </location>
</feature>
<keyword evidence="3 5" id="KW-0472">Membrane</keyword>
<dbReference type="Proteomes" id="UP001181622">
    <property type="component" value="Unassembled WGS sequence"/>
</dbReference>
<protein>
    <submittedName>
        <fullName evidence="7">MFS transporter</fullName>
    </submittedName>
</protein>
<feature type="transmembrane region" description="Helical" evidence="5">
    <location>
        <begin position="322"/>
        <end position="339"/>
    </location>
</feature>
<dbReference type="EMBL" id="JADBEO010000009">
    <property type="protein sequence ID" value="MDR4306203.1"/>
    <property type="molecule type" value="Genomic_DNA"/>
</dbReference>
<keyword evidence="8" id="KW-1185">Reference proteome</keyword>
<evidence type="ECO:0000256" key="2">
    <source>
        <dbReference type="ARBA" id="ARBA00022989"/>
    </source>
</evidence>
<proteinExistence type="predicted"/>
<feature type="domain" description="Major facilitator superfamily (MFS) profile" evidence="6">
    <location>
        <begin position="255"/>
        <end position="439"/>
    </location>
</feature>
<dbReference type="InterPro" id="IPR011701">
    <property type="entry name" value="MFS"/>
</dbReference>
<feature type="transmembrane region" description="Helical" evidence="5">
    <location>
        <begin position="255"/>
        <end position="276"/>
    </location>
</feature>
<evidence type="ECO:0000256" key="3">
    <source>
        <dbReference type="ARBA" id="ARBA00023136"/>
    </source>
</evidence>
<reference evidence="7" key="1">
    <citation type="submission" date="2020-10" db="EMBL/GenBank/DDBJ databases">
        <authorList>
            <person name="Abbas A."/>
            <person name="Razzaq R."/>
            <person name="Waqas M."/>
            <person name="Abbas N."/>
            <person name="Nielsen T.K."/>
            <person name="Hansen L.H."/>
            <person name="Hussain S."/>
            <person name="Shahid M."/>
        </authorList>
    </citation>
    <scope>NUCLEOTIDE SEQUENCE</scope>
    <source>
        <strain evidence="7">S14</strain>
    </source>
</reference>
<feature type="transmembrane region" description="Helical" evidence="5">
    <location>
        <begin position="177"/>
        <end position="198"/>
    </location>
</feature>
<feature type="transmembrane region" description="Helical" evidence="5">
    <location>
        <begin position="112"/>
        <end position="133"/>
    </location>
</feature>
<feature type="transmembrane region" description="Helical" evidence="5">
    <location>
        <begin position="345"/>
        <end position="368"/>
    </location>
</feature>
<evidence type="ECO:0000259" key="6">
    <source>
        <dbReference type="PROSITE" id="PS50850"/>
    </source>
</evidence>
<sequence>MEARVDARGQQPSAYGPQRDSQSDPAPGDGAEVDEADAPDPRPMSASSRRGLDWLVFFVADVQTGFGPFVAVFLTTQKWTQVDIGLVLTIGGLVSLIGQIPLGALVDRIRPVRVTIAVTLIVIAICALAFAIWPVFPVVVASRVAHAAASCVLGLAIVSLSVRLARADQISGRLGRNAAFASAGTGIAAAVMGVLGYYFSSQAVFLLAGALVAPALIALSRIRPEEISAPTAAVRPPDCGGRAGSVVQLLRCRPLIILAACVTLFHLANAAMLPLAASILTMRSAESATAMVAAAMVVPQLTVVLLSTQVGRLAQRWGRRPLLIIGFAALALRGVLFATTSDPGLLVAIQILDGVSAAVLGVIVPLVIVDVAHASGHFNLAQGAVGCAMGLGASVSTTLAGFAADNFGSYTAFGMLAAIAGAGLLAVLLAMPETRPQSR</sequence>
<evidence type="ECO:0000313" key="8">
    <source>
        <dbReference type="Proteomes" id="UP001181622"/>
    </source>
</evidence>
<feature type="transmembrane region" description="Helical" evidence="5">
    <location>
        <begin position="145"/>
        <end position="165"/>
    </location>
</feature>
<dbReference type="InterPro" id="IPR020846">
    <property type="entry name" value="MFS_dom"/>
</dbReference>
<feature type="transmembrane region" description="Helical" evidence="5">
    <location>
        <begin position="86"/>
        <end position="105"/>
    </location>
</feature>
<evidence type="ECO:0000313" key="7">
    <source>
        <dbReference type="EMBL" id="MDR4306203.1"/>
    </source>
</evidence>
<evidence type="ECO:0000256" key="1">
    <source>
        <dbReference type="ARBA" id="ARBA00022692"/>
    </source>
</evidence>
<dbReference type="PANTHER" id="PTHR23539:SF1">
    <property type="entry name" value="MAJOR FACILITATOR SUPERFAMILY (MFS) PROFILE DOMAIN-CONTAINING PROTEIN"/>
    <property type="match status" value="1"/>
</dbReference>
<organism evidence="7 8">
    <name type="scientific">Chelatococcus sambhunathii</name>
    <dbReference type="NCBI Taxonomy" id="363953"/>
    <lineage>
        <taxon>Bacteria</taxon>
        <taxon>Pseudomonadati</taxon>
        <taxon>Pseudomonadota</taxon>
        <taxon>Alphaproteobacteria</taxon>
        <taxon>Hyphomicrobiales</taxon>
        <taxon>Chelatococcaceae</taxon>
        <taxon>Chelatococcus</taxon>
    </lineage>
</organism>
<keyword evidence="2 5" id="KW-1133">Transmembrane helix</keyword>
<dbReference type="Gene3D" id="1.20.1250.20">
    <property type="entry name" value="MFS general substrate transporter like domains"/>
    <property type="match status" value="2"/>
</dbReference>
<feature type="region of interest" description="Disordered" evidence="4">
    <location>
        <begin position="1"/>
        <end position="47"/>
    </location>
</feature>
<keyword evidence="1 5" id="KW-0812">Transmembrane</keyword>
<dbReference type="InterPro" id="IPR036259">
    <property type="entry name" value="MFS_trans_sf"/>
</dbReference>
<feature type="transmembrane region" description="Helical" evidence="5">
    <location>
        <begin position="204"/>
        <end position="222"/>
    </location>
</feature>
<dbReference type="Pfam" id="PF07690">
    <property type="entry name" value="MFS_1"/>
    <property type="match status" value="1"/>
</dbReference>
<dbReference type="PANTHER" id="PTHR23539">
    <property type="entry name" value="MFS TRANSPORTER"/>
    <property type="match status" value="1"/>
</dbReference>
<accession>A0ABU1DDK5</accession>
<feature type="transmembrane region" description="Helical" evidence="5">
    <location>
        <begin position="410"/>
        <end position="431"/>
    </location>
</feature>
<feature type="transmembrane region" description="Helical" evidence="5">
    <location>
        <begin position="52"/>
        <end position="74"/>
    </location>
</feature>